<feature type="transmembrane region" description="Helical" evidence="10">
    <location>
        <begin position="811"/>
        <end position="829"/>
    </location>
</feature>
<evidence type="ECO:0000256" key="5">
    <source>
        <dbReference type="ARBA" id="ARBA00022741"/>
    </source>
</evidence>
<dbReference type="GO" id="GO:0015421">
    <property type="term" value="F:ABC-type oligopeptide transporter activity"/>
    <property type="evidence" value="ECO:0007669"/>
    <property type="project" value="TreeGrafter"/>
</dbReference>
<keyword evidence="14" id="KW-1185">Reference proteome</keyword>
<evidence type="ECO:0000256" key="7">
    <source>
        <dbReference type="ARBA" id="ARBA00022989"/>
    </source>
</evidence>
<comment type="caution">
    <text evidence="13">The sequence shown here is derived from an EMBL/GenBank/DDBJ whole genome shotgun (WGS) entry which is preliminary data.</text>
</comment>
<evidence type="ECO:0000256" key="8">
    <source>
        <dbReference type="ARBA" id="ARBA00023136"/>
    </source>
</evidence>
<feature type="transmembrane region" description="Helical" evidence="10">
    <location>
        <begin position="145"/>
        <end position="166"/>
    </location>
</feature>
<evidence type="ECO:0000256" key="2">
    <source>
        <dbReference type="ARBA" id="ARBA00022448"/>
    </source>
</evidence>
<dbReference type="CDD" id="cd18543">
    <property type="entry name" value="ABC_6TM_Rv0194_D1_like"/>
    <property type="match status" value="1"/>
</dbReference>
<dbReference type="AlphaFoldDB" id="A0A2A9DSK8"/>
<feature type="transmembrane region" description="Helical" evidence="10">
    <location>
        <begin position="942"/>
        <end position="960"/>
    </location>
</feature>
<reference evidence="13 14" key="1">
    <citation type="submission" date="2017-10" db="EMBL/GenBank/DDBJ databases">
        <title>Sequencing the genomes of 1000 actinobacteria strains.</title>
        <authorList>
            <person name="Klenk H.-P."/>
        </authorList>
    </citation>
    <scope>NUCLEOTIDE SEQUENCE [LARGE SCALE GENOMIC DNA]</scope>
    <source>
        <strain evidence="13 14">DSM 20688</strain>
    </source>
</reference>
<evidence type="ECO:0000256" key="1">
    <source>
        <dbReference type="ARBA" id="ARBA00004651"/>
    </source>
</evidence>
<keyword evidence="3" id="KW-1003">Cell membrane</keyword>
<dbReference type="InterPro" id="IPR027417">
    <property type="entry name" value="P-loop_NTPase"/>
</dbReference>
<dbReference type="InterPro" id="IPR039421">
    <property type="entry name" value="Type_1_exporter"/>
</dbReference>
<name>A0A2A9DSK8_9CORY</name>
<dbReference type="SUPFAM" id="SSF52540">
    <property type="entry name" value="P-loop containing nucleoside triphosphate hydrolases"/>
    <property type="match status" value="2"/>
</dbReference>
<dbReference type="Gene3D" id="3.40.50.300">
    <property type="entry name" value="P-loop containing nucleotide triphosphate hydrolases"/>
    <property type="match status" value="2"/>
</dbReference>
<keyword evidence="6 13" id="KW-0067">ATP-binding</keyword>
<keyword evidence="7 10" id="KW-1133">Transmembrane helix</keyword>
<dbReference type="PROSITE" id="PS00211">
    <property type="entry name" value="ABC_TRANSPORTER_1"/>
    <property type="match status" value="1"/>
</dbReference>
<dbReference type="PROSITE" id="PS50893">
    <property type="entry name" value="ABC_TRANSPORTER_2"/>
    <property type="match status" value="2"/>
</dbReference>
<accession>A0A2A9DSK8</accession>
<dbReference type="InterPro" id="IPR003593">
    <property type="entry name" value="AAA+_ATPase"/>
</dbReference>
<dbReference type="Gene3D" id="1.20.1560.10">
    <property type="entry name" value="ABC transporter type 1, transmembrane domain"/>
    <property type="match status" value="2"/>
</dbReference>
<dbReference type="InterPro" id="IPR011527">
    <property type="entry name" value="ABC1_TM_dom"/>
</dbReference>
<dbReference type="CDD" id="cd18546">
    <property type="entry name" value="ABC_6TM_Rv0194_D2_like"/>
    <property type="match status" value="1"/>
</dbReference>
<feature type="transmembrane region" description="Helical" evidence="10">
    <location>
        <begin position="735"/>
        <end position="756"/>
    </location>
</feature>
<evidence type="ECO:0000259" key="11">
    <source>
        <dbReference type="PROSITE" id="PS50893"/>
    </source>
</evidence>
<feature type="transmembrane region" description="Helical" evidence="10">
    <location>
        <begin position="265"/>
        <end position="285"/>
    </location>
</feature>
<feature type="transmembrane region" description="Helical" evidence="10">
    <location>
        <begin position="291"/>
        <end position="309"/>
    </location>
</feature>
<dbReference type="PANTHER" id="PTHR43394:SF1">
    <property type="entry name" value="ATP-BINDING CASSETTE SUB-FAMILY B MEMBER 10, MITOCHONDRIAL"/>
    <property type="match status" value="1"/>
</dbReference>
<dbReference type="InterPro" id="IPR036640">
    <property type="entry name" value="ABC1_TM_sf"/>
</dbReference>
<feature type="domain" description="ABC transporter" evidence="11">
    <location>
        <begin position="356"/>
        <end position="600"/>
    </location>
</feature>
<dbReference type="PANTHER" id="PTHR43394">
    <property type="entry name" value="ATP-DEPENDENT PERMEASE MDL1, MITOCHONDRIAL"/>
    <property type="match status" value="1"/>
</dbReference>
<comment type="similarity">
    <text evidence="9">Belongs to the ABC transporter superfamily. Lipid exporter (TC 3.A.1.106) family.</text>
</comment>
<evidence type="ECO:0000313" key="13">
    <source>
        <dbReference type="EMBL" id="PFG28962.1"/>
    </source>
</evidence>
<gene>
    <name evidence="13" type="ORF">ATK06_2092</name>
</gene>
<feature type="transmembrane region" description="Helical" evidence="10">
    <location>
        <begin position="172"/>
        <end position="191"/>
    </location>
</feature>
<feature type="transmembrane region" description="Helical" evidence="10">
    <location>
        <begin position="835"/>
        <end position="853"/>
    </location>
</feature>
<feature type="transmembrane region" description="Helical" evidence="10">
    <location>
        <begin position="65"/>
        <end position="92"/>
    </location>
</feature>
<dbReference type="STRING" id="1724.GCA_001044175_02054"/>
<evidence type="ECO:0000256" key="10">
    <source>
        <dbReference type="SAM" id="Phobius"/>
    </source>
</evidence>
<evidence type="ECO:0000259" key="12">
    <source>
        <dbReference type="PROSITE" id="PS50929"/>
    </source>
</evidence>
<comment type="subcellular location">
    <subcellularLocation>
        <location evidence="1">Cell membrane</location>
        <topology evidence="1">Multi-pass membrane protein</topology>
    </subcellularLocation>
</comment>
<proteinExistence type="inferred from homology"/>
<keyword evidence="8 10" id="KW-0472">Membrane</keyword>
<feature type="domain" description="ABC transmembrane type-1" evidence="12">
    <location>
        <begin position="696"/>
        <end position="978"/>
    </location>
</feature>
<dbReference type="InterPro" id="IPR003439">
    <property type="entry name" value="ABC_transporter-like_ATP-bd"/>
</dbReference>
<dbReference type="FunFam" id="3.40.50.300:FF:000299">
    <property type="entry name" value="ABC transporter ATP-binding protein/permease"/>
    <property type="match status" value="1"/>
</dbReference>
<evidence type="ECO:0000313" key="14">
    <source>
        <dbReference type="Proteomes" id="UP000221653"/>
    </source>
</evidence>
<feature type="domain" description="ABC transporter" evidence="11">
    <location>
        <begin position="1013"/>
        <end position="1248"/>
    </location>
</feature>
<dbReference type="SMART" id="SM00382">
    <property type="entry name" value="AAA"/>
    <property type="match status" value="2"/>
</dbReference>
<dbReference type="GO" id="GO:0016887">
    <property type="term" value="F:ATP hydrolysis activity"/>
    <property type="evidence" value="ECO:0007669"/>
    <property type="project" value="InterPro"/>
</dbReference>
<dbReference type="GO" id="GO:0005886">
    <property type="term" value="C:plasma membrane"/>
    <property type="evidence" value="ECO:0007669"/>
    <property type="project" value="UniProtKB-SubCell"/>
</dbReference>
<dbReference type="PROSITE" id="PS50929">
    <property type="entry name" value="ABC_TM1F"/>
    <property type="match status" value="2"/>
</dbReference>
<dbReference type="RefSeq" id="WP_197712633.1">
    <property type="nucleotide sequence ID" value="NZ_PDJF01000001.1"/>
</dbReference>
<evidence type="ECO:0000256" key="9">
    <source>
        <dbReference type="ARBA" id="ARBA00061644"/>
    </source>
</evidence>
<dbReference type="Pfam" id="PF00664">
    <property type="entry name" value="ABC_membrane"/>
    <property type="match status" value="2"/>
</dbReference>
<dbReference type="GO" id="GO:0005524">
    <property type="term" value="F:ATP binding"/>
    <property type="evidence" value="ECO:0007669"/>
    <property type="project" value="UniProtKB-KW"/>
</dbReference>
<organism evidence="13 14">
    <name type="scientific">Corynebacterium renale</name>
    <dbReference type="NCBI Taxonomy" id="1724"/>
    <lineage>
        <taxon>Bacteria</taxon>
        <taxon>Bacillati</taxon>
        <taxon>Actinomycetota</taxon>
        <taxon>Actinomycetes</taxon>
        <taxon>Mycobacteriales</taxon>
        <taxon>Corynebacteriaceae</taxon>
        <taxon>Corynebacterium</taxon>
    </lineage>
</organism>
<dbReference type="EMBL" id="PDJF01000001">
    <property type="protein sequence ID" value="PFG28962.1"/>
    <property type="molecule type" value="Genomic_DNA"/>
</dbReference>
<feature type="transmembrane region" description="Helical" evidence="10">
    <location>
        <begin position="693"/>
        <end position="715"/>
    </location>
</feature>
<keyword evidence="2" id="KW-0813">Transport</keyword>
<dbReference type="InterPro" id="IPR017871">
    <property type="entry name" value="ABC_transporter-like_CS"/>
</dbReference>
<evidence type="ECO:0000256" key="4">
    <source>
        <dbReference type="ARBA" id="ARBA00022692"/>
    </source>
</evidence>
<evidence type="ECO:0000256" key="3">
    <source>
        <dbReference type="ARBA" id="ARBA00022475"/>
    </source>
</evidence>
<feature type="domain" description="ABC transmembrane type-1" evidence="12">
    <location>
        <begin position="20"/>
        <end position="317"/>
    </location>
</feature>
<protein>
    <submittedName>
        <fullName evidence="13">ATP-binding cassette subfamily B protein</fullName>
    </submittedName>
</protein>
<dbReference type="SUPFAM" id="SSF90123">
    <property type="entry name" value="ABC transporter transmembrane region"/>
    <property type="match status" value="2"/>
</dbReference>
<dbReference type="Pfam" id="PF00005">
    <property type="entry name" value="ABC_tran"/>
    <property type="match status" value="2"/>
</dbReference>
<dbReference type="Proteomes" id="UP000221653">
    <property type="component" value="Unassembled WGS sequence"/>
</dbReference>
<feature type="transmembrane region" description="Helical" evidence="10">
    <location>
        <begin position="916"/>
        <end position="936"/>
    </location>
</feature>
<keyword evidence="5" id="KW-0547">Nucleotide-binding</keyword>
<evidence type="ECO:0000256" key="6">
    <source>
        <dbReference type="ARBA" id="ARBA00022840"/>
    </source>
</evidence>
<keyword evidence="4 10" id="KW-0812">Transmembrane</keyword>
<sequence>MRTKRHILTSAFRKRGGWLAIALLATLAAIGFDLIIPLLTGDAVDQALHAADPSHPSEPIVTASWFPGLGAITTIVILLIIAACGRFLFFFLRRWSAGHLAITVQHDLRVAILKSLHKLDGPALDRVVTGQIVSRSIADLGKAQGLISMLPLLFGFSVQLVITVVLMAQLSLQLTIISFLLLPLIIGTTLATRRWVYAATWASQQAAADVTEHVEETVTGIRVVKAFAQENKEVDTLDSLARNVYSQQLRQARIQARYQPVLNQLPNLGLVATILIGGWIVSTGGLSVGDFFAFSLYLMSMTHISRVLSGSVVRYQMGMTSIDRITEVIALEPDNPEGTRTHADDVVEKHQGPIGLKFSHVDFTADDGNQVLDDFSLSVAPGKTVGIVGPAGSGKTIAVQIAGAFYAPDNGTIALTLPDHDSKRTPTNIPYTSVQRSTIRARVACVFEEPHLFSSTIRYNVAMESPLDDEAIWEALEIAHAEEFVRKLPDGLDTVVGERGLTLSGGQRQRIALARAIAAHPDLLILDDATSAIDTTTEREIIESLRNHLHGVTLLAITHRESTLSLCETTAVLNNGHVVAVGPTQDMRDTDTYRAVMDPVYRYESTRTQLPRGEAAEPALNLLWPDGETEVGNRLDNHEHIIAGRGSVIATPELKKRVAALPPAQEQPSLDSEYLKTTRESFRLRNVFSHVRGLIVAVVVLLVIGVIADLTFPMLMKQAVDSAVGDTARTTLPSIALVGLAVVAISFGAEAIRTVLTARSGERLLYGLRLRSYAHLQRLSMDYFEKNLSGAIMTRMTTDIDNLSTFLQSSVAQAIVSISTLVGIAAMLLVTDASLTGIAALAIPVIAISTWIFRRYTKRTYAASRAQISAVNAAFQEAVAGLRTSQMYGAESGVCERFAADSDTYRKLRIKGQTATGIYFPAVNAVAQITTAFVIAAGAHQVAGGAMSAGVLVAFVMYLGQFYAPIQTLGQLYDSWLQASIGLERIRDLLGTQPSLSDEGTRENAHEAAHQELELHNVDFAYTADGPRVSRDLALTLEPHTTVAVVGATGAGKSTLVKLLARFYDPVSGKVTAGGTALPEFPLRDWRVNVAQVPQESHLFRGTIASNIAYGKPTATPEEITAAVRRIGALDIIASIPGGFQARIGERGRGLSSGQRQIIALARAELIQAPILLLDEATATLDPVTEAAVLDAADKITQGRTSVVVAHRLLTAARADRILVMSEGRIVEDGPHEDLLQRRGVYHSMWSS</sequence>